<feature type="region of interest" description="Disordered" evidence="1">
    <location>
        <begin position="109"/>
        <end position="128"/>
    </location>
</feature>
<dbReference type="AlphaFoldDB" id="A0AAE0HIM5"/>
<accession>A0AAE0HIM5</accession>
<reference evidence="2" key="1">
    <citation type="journal article" date="2023" name="Mol. Phylogenet. Evol.">
        <title>Genome-scale phylogeny and comparative genomics of the fungal order Sordariales.</title>
        <authorList>
            <person name="Hensen N."/>
            <person name="Bonometti L."/>
            <person name="Westerberg I."/>
            <person name="Brannstrom I.O."/>
            <person name="Guillou S."/>
            <person name="Cros-Aarteil S."/>
            <person name="Calhoun S."/>
            <person name="Haridas S."/>
            <person name="Kuo A."/>
            <person name="Mondo S."/>
            <person name="Pangilinan J."/>
            <person name="Riley R."/>
            <person name="LaButti K."/>
            <person name="Andreopoulos B."/>
            <person name="Lipzen A."/>
            <person name="Chen C."/>
            <person name="Yan M."/>
            <person name="Daum C."/>
            <person name="Ng V."/>
            <person name="Clum A."/>
            <person name="Steindorff A."/>
            <person name="Ohm R.A."/>
            <person name="Martin F."/>
            <person name="Silar P."/>
            <person name="Natvig D.O."/>
            <person name="Lalanne C."/>
            <person name="Gautier V."/>
            <person name="Ament-Velasquez S.L."/>
            <person name="Kruys A."/>
            <person name="Hutchinson M.I."/>
            <person name="Powell A.J."/>
            <person name="Barry K."/>
            <person name="Miller A.N."/>
            <person name="Grigoriev I.V."/>
            <person name="Debuchy R."/>
            <person name="Gladieux P."/>
            <person name="Hiltunen Thoren M."/>
            <person name="Johannesson H."/>
        </authorList>
    </citation>
    <scope>NUCLEOTIDE SEQUENCE</scope>
    <source>
        <strain evidence="2">CBS 168.71</strain>
    </source>
</reference>
<evidence type="ECO:0000256" key="1">
    <source>
        <dbReference type="SAM" id="MobiDB-lite"/>
    </source>
</evidence>
<comment type="caution">
    <text evidence="2">The sequence shown here is derived from an EMBL/GenBank/DDBJ whole genome shotgun (WGS) entry which is preliminary data.</text>
</comment>
<dbReference type="GeneID" id="87837416"/>
<proteinExistence type="predicted"/>
<dbReference type="Proteomes" id="UP001278766">
    <property type="component" value="Unassembled WGS sequence"/>
</dbReference>
<evidence type="ECO:0008006" key="4">
    <source>
        <dbReference type="Google" id="ProtNLM"/>
    </source>
</evidence>
<dbReference type="RefSeq" id="XP_062660694.1">
    <property type="nucleotide sequence ID" value="XM_062800468.1"/>
</dbReference>
<dbReference type="InterPro" id="IPR052973">
    <property type="entry name" value="Fungal_sec-metab_reg_TF"/>
</dbReference>
<name>A0AAE0HIM5_9PEZI</name>
<protein>
    <recommendedName>
        <fullName evidence="4">Zn(2)-C6 fungal-type domain-containing protein</fullName>
    </recommendedName>
</protein>
<organism evidence="2 3">
    <name type="scientific">Chaetomium fimeti</name>
    <dbReference type="NCBI Taxonomy" id="1854472"/>
    <lineage>
        <taxon>Eukaryota</taxon>
        <taxon>Fungi</taxon>
        <taxon>Dikarya</taxon>
        <taxon>Ascomycota</taxon>
        <taxon>Pezizomycotina</taxon>
        <taxon>Sordariomycetes</taxon>
        <taxon>Sordariomycetidae</taxon>
        <taxon>Sordariales</taxon>
        <taxon>Chaetomiaceae</taxon>
        <taxon>Chaetomium</taxon>
    </lineage>
</organism>
<feature type="compositionally biased region" description="Low complexity" evidence="1">
    <location>
        <begin position="117"/>
        <end position="126"/>
    </location>
</feature>
<evidence type="ECO:0000313" key="2">
    <source>
        <dbReference type="EMBL" id="KAK3297180.1"/>
    </source>
</evidence>
<evidence type="ECO:0000313" key="3">
    <source>
        <dbReference type="Proteomes" id="UP001278766"/>
    </source>
</evidence>
<gene>
    <name evidence="2" type="ORF">B0H64DRAFT_320431</name>
</gene>
<dbReference type="PANTHER" id="PTHR35392">
    <property type="entry name" value="ZN(II)2CYS6 TRANSCRIPTION FACTOR (EUROFUNG)-RELATED-RELATED"/>
    <property type="match status" value="1"/>
</dbReference>
<dbReference type="PANTHER" id="PTHR35392:SF3">
    <property type="entry name" value="ZN(2)-C6 FUNGAL-TYPE DOMAIN-CONTAINING PROTEIN"/>
    <property type="match status" value="1"/>
</dbReference>
<keyword evidence="3" id="KW-1185">Reference proteome</keyword>
<sequence length="720" mass="79259">MPHAPQLDADPPPPLGAIVSTAPGHTLWGVLPPSPVDQAAAGSLPYHWSLTAPTIPPSVGDIGSYDQLHAGFVHHNTHASLPTPPLFTGAEAHSYAGFPFVHSDGGCSPLTGEQPVDGPGAPDDPGTYLPLLQGPGDATLLRNPADSKFDQVEGYCASTAVFDSYHAPTLRPTANGNPPAQLNIGGLERCGLYAQTAEQLGGGGWIKEEGLAPANGARGEPIPAGLLMNVPHADLVEGPSKPITGLEDEGAHDRKKRGKFNERLRSETSKTRQIGACMRCHNQRLRCVPNEGDPTNPLAPCVTCLKVHRNSKKTIHFTPCLRFKVTSMVVYRAGGLGYTERFDHTKVVDVVDYSDGVIYNIEITQGLCQSPMLLQVRRFRPRQTDKTHWRYHIDDGARAHKSQDTGAFCLADIEETAKKFNDYIDSNAVEGLAEAVKGSDDIVKEVFAMIETHCNSLPLAKKTKVGQGAKGAKKQPDQREFLRKMVRLWFAIRHGTGSAWLCGNERLGLSPILEPNHPFRGRVLVSRMIVAQFDSIRHEFIYKKLAPDVLRTIDAFLASSNKEAWFTVFLATFLLLHLAACTSQDRHRHAKQNSRGKRLDTRYGNLHDPLTRFVEEVHYGAVMLLAHWQYFKRCDLMTFNWDNVGESALTSLEAEQIDCVKRVVARLKERLPSIPTTPAGGCWEHELFWVSKMFVSGPSSKADWTPPEIFTRAKPSVGRE</sequence>
<reference evidence="2" key="2">
    <citation type="submission" date="2023-06" db="EMBL/GenBank/DDBJ databases">
        <authorList>
            <consortium name="Lawrence Berkeley National Laboratory"/>
            <person name="Haridas S."/>
            <person name="Hensen N."/>
            <person name="Bonometti L."/>
            <person name="Westerberg I."/>
            <person name="Brannstrom I.O."/>
            <person name="Guillou S."/>
            <person name="Cros-Aarteil S."/>
            <person name="Calhoun S."/>
            <person name="Kuo A."/>
            <person name="Mondo S."/>
            <person name="Pangilinan J."/>
            <person name="Riley R."/>
            <person name="Labutti K."/>
            <person name="Andreopoulos B."/>
            <person name="Lipzen A."/>
            <person name="Chen C."/>
            <person name="Yanf M."/>
            <person name="Daum C."/>
            <person name="Ng V."/>
            <person name="Clum A."/>
            <person name="Steindorff A."/>
            <person name="Ohm R."/>
            <person name="Martin F."/>
            <person name="Silar P."/>
            <person name="Natvig D."/>
            <person name="Lalanne C."/>
            <person name="Gautier V."/>
            <person name="Ament-Velasquez S.L."/>
            <person name="Kruys A."/>
            <person name="Hutchinson M.I."/>
            <person name="Powell A.J."/>
            <person name="Barry K."/>
            <person name="Miller A.N."/>
            <person name="Grigoriev I.V."/>
            <person name="Debuchy R."/>
            <person name="Gladieux P."/>
            <person name="Thoren M.H."/>
            <person name="Johannesson H."/>
        </authorList>
    </citation>
    <scope>NUCLEOTIDE SEQUENCE</scope>
    <source>
        <strain evidence="2">CBS 168.71</strain>
    </source>
</reference>
<dbReference type="EMBL" id="JAUEPN010000003">
    <property type="protein sequence ID" value="KAK3297180.1"/>
    <property type="molecule type" value="Genomic_DNA"/>
</dbReference>